<comment type="caution">
    <text evidence="1">The sequence shown here is derived from an EMBL/GenBank/DDBJ whole genome shotgun (WGS) entry which is preliminary data.</text>
</comment>
<organism evidence="1 2">
    <name type="scientific">Pseudomonas arsenicoxydans</name>
    <dbReference type="NCBI Taxonomy" id="702115"/>
    <lineage>
        <taxon>Bacteria</taxon>
        <taxon>Pseudomonadati</taxon>
        <taxon>Pseudomonadota</taxon>
        <taxon>Gammaproteobacteria</taxon>
        <taxon>Pseudomonadales</taxon>
        <taxon>Pseudomonadaceae</taxon>
        <taxon>Pseudomonas</taxon>
    </lineage>
</organism>
<reference evidence="1 2" key="1">
    <citation type="journal article" date="2019" name="Environ. Microbiol.">
        <title>Species interactions and distinct microbial communities in high Arctic permafrost affected cryosols are associated with the CH4 and CO2 gas fluxes.</title>
        <authorList>
            <person name="Altshuler I."/>
            <person name="Hamel J."/>
            <person name="Turney S."/>
            <person name="Magnuson E."/>
            <person name="Levesque R."/>
            <person name="Greer C."/>
            <person name="Whyte L.G."/>
        </authorList>
    </citation>
    <scope>NUCLEOTIDE SEQUENCE [LARGE SCALE GENOMIC DNA]</scope>
    <source>
        <strain evidence="1 2">E3</strain>
    </source>
</reference>
<accession>A0A502HNV7</accession>
<name>A0A502HNV7_9PSED</name>
<evidence type="ECO:0000313" key="2">
    <source>
        <dbReference type="Proteomes" id="UP000317933"/>
    </source>
</evidence>
<proteinExistence type="predicted"/>
<dbReference type="AlphaFoldDB" id="A0A502HNV7"/>
<dbReference type="RefSeq" id="WP_140668778.1">
    <property type="nucleotide sequence ID" value="NZ_RCZE01000008.1"/>
</dbReference>
<protein>
    <submittedName>
        <fullName evidence="1">Uncharacterized protein</fullName>
    </submittedName>
</protein>
<evidence type="ECO:0000313" key="1">
    <source>
        <dbReference type="EMBL" id="TPG76341.1"/>
    </source>
</evidence>
<sequence>MTAAERSEMNRLIVAWNVAHHAVDEYVQTNFPFNSDQVVVFFELESKVYEAALKLSEFCIVPRL</sequence>
<gene>
    <name evidence="1" type="ORF">EAH78_18440</name>
</gene>
<dbReference type="EMBL" id="RCZE01000008">
    <property type="protein sequence ID" value="TPG76341.1"/>
    <property type="molecule type" value="Genomic_DNA"/>
</dbReference>
<dbReference type="Proteomes" id="UP000317933">
    <property type="component" value="Unassembled WGS sequence"/>
</dbReference>